<dbReference type="InterPro" id="IPR022644">
    <property type="entry name" value="De-COase2_N"/>
</dbReference>
<dbReference type="Gene3D" id="3.20.20.10">
    <property type="entry name" value="Alanine racemase"/>
    <property type="match status" value="1"/>
</dbReference>
<dbReference type="AlphaFoldDB" id="A0AAW0HZ48"/>
<reference evidence="4 5" key="1">
    <citation type="journal article" date="2023" name="bioRxiv">
        <title>Conserved and derived expression patterns and positive selection on dental genes reveal complex evolutionary context of ever-growing rodent molars.</title>
        <authorList>
            <person name="Calamari Z.T."/>
            <person name="Song A."/>
            <person name="Cohen E."/>
            <person name="Akter M."/>
            <person name="Roy R.D."/>
            <person name="Hallikas O."/>
            <person name="Christensen M.M."/>
            <person name="Li P."/>
            <person name="Marangoni P."/>
            <person name="Jernvall J."/>
            <person name="Klein O.D."/>
        </authorList>
    </citation>
    <scope>NUCLEOTIDE SEQUENCE [LARGE SCALE GENOMIC DNA]</scope>
    <source>
        <strain evidence="4">V071</strain>
    </source>
</reference>
<evidence type="ECO:0000256" key="2">
    <source>
        <dbReference type="ARBA" id="ARBA00039485"/>
    </source>
</evidence>
<dbReference type="InterPro" id="IPR002433">
    <property type="entry name" value="Orn_de-COase"/>
</dbReference>
<evidence type="ECO:0000259" key="3">
    <source>
        <dbReference type="Pfam" id="PF02784"/>
    </source>
</evidence>
<name>A0AAW0HZ48_MYOGA</name>
<evidence type="ECO:0000313" key="5">
    <source>
        <dbReference type="Proteomes" id="UP001488838"/>
    </source>
</evidence>
<dbReference type="GO" id="GO:0004586">
    <property type="term" value="F:ornithine decarboxylase activity"/>
    <property type="evidence" value="ECO:0007669"/>
    <property type="project" value="TreeGrafter"/>
</dbReference>
<protein>
    <recommendedName>
        <fullName evidence="2">Ornithine decarboxylase</fullName>
    </recommendedName>
</protein>
<dbReference type="SUPFAM" id="SSF51419">
    <property type="entry name" value="PLP-binding barrel"/>
    <property type="match status" value="1"/>
</dbReference>
<dbReference type="PANTHER" id="PTHR11482:SF42">
    <property type="entry name" value="ORNITHINE DECARBOXYLASE"/>
    <property type="match status" value="1"/>
</dbReference>
<comment type="caution">
    <text evidence="4">The sequence shown here is derived from an EMBL/GenBank/DDBJ whole genome shotgun (WGS) entry which is preliminary data.</text>
</comment>
<dbReference type="GO" id="GO:0005737">
    <property type="term" value="C:cytoplasm"/>
    <property type="evidence" value="ECO:0007669"/>
    <property type="project" value="TreeGrafter"/>
</dbReference>
<accession>A0AAW0HZ48</accession>
<gene>
    <name evidence="4" type="ORF">U0070_001318</name>
</gene>
<feature type="domain" description="Orn/DAP/Arg decarboxylase 2 N-terminal" evidence="3">
    <location>
        <begin position="8"/>
        <end position="139"/>
    </location>
</feature>
<dbReference type="Proteomes" id="UP001488838">
    <property type="component" value="Unassembled WGS sequence"/>
</dbReference>
<dbReference type="PRINTS" id="PR01182">
    <property type="entry name" value="ORNDCRBXLASE"/>
</dbReference>
<evidence type="ECO:0000256" key="1">
    <source>
        <dbReference type="ARBA" id="ARBA00022553"/>
    </source>
</evidence>
<organism evidence="4 5">
    <name type="scientific">Myodes glareolus</name>
    <name type="common">Bank vole</name>
    <name type="synonym">Clethrionomys glareolus</name>
    <dbReference type="NCBI Taxonomy" id="447135"/>
    <lineage>
        <taxon>Eukaryota</taxon>
        <taxon>Metazoa</taxon>
        <taxon>Chordata</taxon>
        <taxon>Craniata</taxon>
        <taxon>Vertebrata</taxon>
        <taxon>Euteleostomi</taxon>
        <taxon>Mammalia</taxon>
        <taxon>Eutheria</taxon>
        <taxon>Euarchontoglires</taxon>
        <taxon>Glires</taxon>
        <taxon>Rodentia</taxon>
        <taxon>Myomorpha</taxon>
        <taxon>Muroidea</taxon>
        <taxon>Cricetidae</taxon>
        <taxon>Arvicolinae</taxon>
        <taxon>Myodes</taxon>
    </lineage>
</organism>
<keyword evidence="1" id="KW-0597">Phosphoprotein</keyword>
<dbReference type="PANTHER" id="PTHR11482">
    <property type="entry name" value="ARGININE/DIAMINOPIMELATE/ORNITHINE DECARBOXYLASE"/>
    <property type="match status" value="1"/>
</dbReference>
<evidence type="ECO:0000313" key="4">
    <source>
        <dbReference type="EMBL" id="KAK7807515.1"/>
    </source>
</evidence>
<dbReference type="PRINTS" id="PR01179">
    <property type="entry name" value="ODADCRBXLASE"/>
</dbReference>
<dbReference type="GO" id="GO:0033387">
    <property type="term" value="P:putrescine biosynthetic process from arginine, via ornithine"/>
    <property type="evidence" value="ECO:0007669"/>
    <property type="project" value="TreeGrafter"/>
</dbReference>
<dbReference type="Pfam" id="PF02784">
    <property type="entry name" value="Orn_Arg_deC_N"/>
    <property type="match status" value="1"/>
</dbReference>
<proteinExistence type="predicted"/>
<keyword evidence="5" id="KW-1185">Reference proteome</keyword>
<dbReference type="EMBL" id="JBBHLL010000270">
    <property type="protein sequence ID" value="KAK7807515.1"/>
    <property type="molecule type" value="Genomic_DNA"/>
</dbReference>
<dbReference type="InterPro" id="IPR029066">
    <property type="entry name" value="PLP-binding_barrel"/>
</dbReference>
<sequence length="191" mass="20937">MGLAVGVLKSNDSRAIVNALAAVGTGFDCASKTEIQLVQGLWVPPERIIYANPCKQVSQIKYAASSGVQMMTLDSEIELMTVTRAHPKAKLVLWIATDDSKAVCRLSVKFGATLKTSRLLLERAKELNIDVIGVSFHVGEWILRPSCKPCRMPAVSLMWEQKLVSACICLILAVAFLDLRIRSLNLKRSPV</sequence>
<dbReference type="InterPro" id="IPR000183">
    <property type="entry name" value="Orn/DAP/Arg_de-COase"/>
</dbReference>